<accession>A0ABN3N7V1</accession>
<evidence type="ECO:0000256" key="1">
    <source>
        <dbReference type="SAM" id="MobiDB-lite"/>
    </source>
</evidence>
<feature type="compositionally biased region" description="Basic and acidic residues" evidence="1">
    <location>
        <begin position="59"/>
        <end position="74"/>
    </location>
</feature>
<gene>
    <name evidence="2" type="ORF">GCM10010423_04400</name>
</gene>
<dbReference type="Proteomes" id="UP001501095">
    <property type="component" value="Unassembled WGS sequence"/>
</dbReference>
<evidence type="ECO:0000313" key="2">
    <source>
        <dbReference type="EMBL" id="GAA2516088.1"/>
    </source>
</evidence>
<proteinExistence type="predicted"/>
<name>A0ABN3N7V1_9ACTN</name>
<protein>
    <submittedName>
        <fullName evidence="2">Uncharacterized protein</fullName>
    </submittedName>
</protein>
<evidence type="ECO:0000313" key="3">
    <source>
        <dbReference type="Proteomes" id="UP001501095"/>
    </source>
</evidence>
<reference evidence="2 3" key="1">
    <citation type="journal article" date="2019" name="Int. J. Syst. Evol. Microbiol.">
        <title>The Global Catalogue of Microorganisms (GCM) 10K type strain sequencing project: providing services to taxonomists for standard genome sequencing and annotation.</title>
        <authorList>
            <consortium name="The Broad Institute Genomics Platform"/>
            <consortium name="The Broad Institute Genome Sequencing Center for Infectious Disease"/>
            <person name="Wu L."/>
            <person name="Ma J."/>
        </authorList>
    </citation>
    <scope>NUCLEOTIDE SEQUENCE [LARGE SCALE GENOMIC DNA]</scope>
    <source>
        <strain evidence="2 3">JCM 6924</strain>
    </source>
</reference>
<sequence>MRPVGALPRRDRAAHGRSMGEGEEACVGRGDGTDCPNGEVLDVAVDGPRCEECRHHWELDETEPGRRAVQDEGPTRPMGSPDEADHDNAA</sequence>
<feature type="region of interest" description="Disordered" evidence="1">
    <location>
        <begin position="59"/>
        <end position="90"/>
    </location>
</feature>
<dbReference type="EMBL" id="BAAATM010000002">
    <property type="protein sequence ID" value="GAA2516088.1"/>
    <property type="molecule type" value="Genomic_DNA"/>
</dbReference>
<feature type="region of interest" description="Disordered" evidence="1">
    <location>
        <begin position="1"/>
        <end position="35"/>
    </location>
</feature>
<comment type="caution">
    <text evidence="2">The sequence shown here is derived from an EMBL/GenBank/DDBJ whole genome shotgun (WGS) entry which is preliminary data.</text>
</comment>
<organism evidence="2 3">
    <name type="scientific">Streptomyces levis</name>
    <dbReference type="NCBI Taxonomy" id="285566"/>
    <lineage>
        <taxon>Bacteria</taxon>
        <taxon>Bacillati</taxon>
        <taxon>Actinomycetota</taxon>
        <taxon>Actinomycetes</taxon>
        <taxon>Kitasatosporales</taxon>
        <taxon>Streptomycetaceae</taxon>
        <taxon>Streptomyces</taxon>
    </lineage>
</organism>
<feature type="compositionally biased region" description="Basic and acidic residues" evidence="1">
    <location>
        <begin position="8"/>
        <end position="20"/>
    </location>
</feature>
<keyword evidence="3" id="KW-1185">Reference proteome</keyword>